<gene>
    <name evidence="1" type="ORF">CB4_03210</name>
</gene>
<dbReference type="EMBL" id="AP017312">
    <property type="protein sequence ID" value="BAU29032.1"/>
    <property type="molecule type" value="Genomic_DNA"/>
</dbReference>
<dbReference type="OrthoDB" id="1805246at2"/>
<evidence type="ECO:0000313" key="2">
    <source>
        <dbReference type="Proteomes" id="UP000217696"/>
    </source>
</evidence>
<sequence length="543" mass="60743">MNQEQRIAELEAQVAELTRRLEAVESKERMKHDFTHKKQREEIVSILPPPEKEPVDWETLLGRVWLPRVFVMVLLIGIVWAFKASIDRGYLTESVRVALGFILAGAFVFLGRRQMVRKHAALGQVLLSGAVCASVLSTFAMHMLYGFIPAVPAFVLNVMWIAGGVWLSLRYESQALAVLSSLAGVLIPFLVESKEPSALFFTAYEVVLYVTFLYVAIKKQYSTLYYSSAILLQLVLTIFWIISDVEGAHVLALGSMVQHVCLLIFMIRSPRCSLSYYGMLLATFGLTTRWMKIGLSDLEVEGALLAFTVGYAVLAYQQYGRSKEKAAVAASIASFALTAYIMEAWDAESESLLLILDGTLALYVAVMLQSKWQRITGILIYLFGTWVIVWEPINELFSLEMLSWLVLLGTGAWLYRLYRRDVPVFVGRVVQVAGLMYAGLLLLFVTEVTDVVMRDFTYEIQRLAVSGVWALYAVAGLVYGARKEKQDIRRLGLALLIVTLLKAVFLDVPSLSLLVRAVLFIGLGAVGLLMSRLFYSSASEKKE</sequence>
<dbReference type="InterPro" id="IPR019286">
    <property type="entry name" value="DUF2339_TM"/>
</dbReference>
<name>A0A0U4WKN6_9BACL</name>
<dbReference type="Proteomes" id="UP000217696">
    <property type="component" value="Chromosome"/>
</dbReference>
<dbReference type="KEGG" id="asoc:CB4_03210"/>
<dbReference type="PANTHER" id="PTHR38434">
    <property type="entry name" value="BLL2549 PROTEIN"/>
    <property type="match status" value="1"/>
</dbReference>
<keyword evidence="2" id="KW-1185">Reference proteome</keyword>
<evidence type="ECO:0000313" key="1">
    <source>
        <dbReference type="EMBL" id="BAU29032.1"/>
    </source>
</evidence>
<proteinExistence type="predicted"/>
<dbReference type="AlphaFoldDB" id="A0A0U4WKN6"/>
<dbReference type="PANTHER" id="PTHR38434:SF1">
    <property type="entry name" value="BLL2549 PROTEIN"/>
    <property type="match status" value="1"/>
</dbReference>
<reference evidence="1 2" key="1">
    <citation type="submission" date="2015-12" db="EMBL/GenBank/DDBJ databases">
        <title>Genome sequence of Aneurinibacillus soli.</title>
        <authorList>
            <person name="Lee J.S."/>
            <person name="Lee K.C."/>
            <person name="Kim K.K."/>
            <person name="Lee B.W."/>
        </authorList>
    </citation>
    <scope>NUCLEOTIDE SEQUENCE [LARGE SCALE GENOMIC DNA]</scope>
    <source>
        <strain evidence="1 2">CB4</strain>
    </source>
</reference>
<organism evidence="1 2">
    <name type="scientific">Aneurinibacillus soli</name>
    <dbReference type="NCBI Taxonomy" id="1500254"/>
    <lineage>
        <taxon>Bacteria</taxon>
        <taxon>Bacillati</taxon>
        <taxon>Bacillota</taxon>
        <taxon>Bacilli</taxon>
        <taxon>Bacillales</taxon>
        <taxon>Paenibacillaceae</taxon>
        <taxon>Aneurinibacillus group</taxon>
        <taxon>Aneurinibacillus</taxon>
    </lineage>
</organism>
<protein>
    <submittedName>
        <fullName evidence="1">Uncharacterized protein</fullName>
    </submittedName>
</protein>
<accession>A0A0U4WKN6</accession>
<dbReference type="Pfam" id="PF10101">
    <property type="entry name" value="DUF2339"/>
    <property type="match status" value="2"/>
</dbReference>
<dbReference type="RefSeq" id="WP_096466733.1">
    <property type="nucleotide sequence ID" value="NZ_AP017312.1"/>
</dbReference>